<protein>
    <recommendedName>
        <fullName evidence="5">Sel1 repeat family protein</fullName>
    </recommendedName>
</protein>
<evidence type="ECO:0008006" key="5">
    <source>
        <dbReference type="Google" id="ProtNLM"/>
    </source>
</evidence>
<reference evidence="3 4" key="1">
    <citation type="journal article" date="2019" name="PLoS ONE">
        <title>Pup mortality in New Zealand sea lions (Phocarctos hookeri) at Enderby Island, Auckland Islands, 2013-18.</title>
        <authorList>
            <person name="Michael S.A."/>
            <person name="Hayman D.T.S."/>
            <person name="Gray R."/>
            <person name="Zhang J."/>
            <person name="Rogers L."/>
            <person name="Roe W.D."/>
        </authorList>
    </citation>
    <scope>NUCLEOTIDE SEQUENCE [LARGE SCALE GENOMIC DNA]</scope>
    <source>
        <strain evidence="3 4">SM868</strain>
    </source>
</reference>
<feature type="chain" id="PRO_5033048480" description="Sel1 repeat family protein" evidence="2">
    <location>
        <begin position="26"/>
        <end position="306"/>
    </location>
</feature>
<feature type="signal peptide" evidence="2">
    <location>
        <begin position="1"/>
        <end position="25"/>
    </location>
</feature>
<dbReference type="PROSITE" id="PS51257">
    <property type="entry name" value="PROKAR_LIPOPROTEIN"/>
    <property type="match status" value="1"/>
</dbReference>
<sequence length="306" mass="33328">MTKQVSTKLLSSVILLGLAATGCQALPTSSSNAATNTPAATVDTNSDTTPMDAAAAAEQSSETVHRVKYSASELQNDPLLSATDITKTRLAGIPTPTVNVSAVSYVPTVLIPKLRNNQADQLDVSLLDDFIAEISPSARHYPPTFKTNSDRYYAKEKLKELEQWIRPFAEDQDASYEVLLRAAKLNGMGRNLDLGSDYAVRGSTFIAKAIDRQPDSAEANFIYGMMLSEGGGFKEGKKYLMKAASQSYKEAEQSLAQADLLNDNRPAALSRLKTLQQKHPDDATIAKQIQIVEDGKYYIWDLSGKQ</sequence>
<evidence type="ECO:0000313" key="4">
    <source>
        <dbReference type="Proteomes" id="UP000442109"/>
    </source>
</evidence>
<gene>
    <name evidence="3" type="ORF">GB996_03625</name>
</gene>
<feature type="region of interest" description="Disordered" evidence="1">
    <location>
        <begin position="27"/>
        <end position="61"/>
    </location>
</feature>
<dbReference type="OrthoDB" id="6656286at2"/>
<proteinExistence type="predicted"/>
<dbReference type="InterPro" id="IPR011990">
    <property type="entry name" value="TPR-like_helical_dom_sf"/>
</dbReference>
<organism evidence="3 4">
    <name type="scientific">Psychrobacter sanguinis</name>
    <dbReference type="NCBI Taxonomy" id="861445"/>
    <lineage>
        <taxon>Bacteria</taxon>
        <taxon>Pseudomonadati</taxon>
        <taxon>Pseudomonadota</taxon>
        <taxon>Gammaproteobacteria</taxon>
        <taxon>Moraxellales</taxon>
        <taxon>Moraxellaceae</taxon>
        <taxon>Psychrobacter</taxon>
    </lineage>
</organism>
<keyword evidence="2" id="KW-0732">Signal</keyword>
<evidence type="ECO:0000256" key="1">
    <source>
        <dbReference type="SAM" id="MobiDB-lite"/>
    </source>
</evidence>
<evidence type="ECO:0000256" key="2">
    <source>
        <dbReference type="SAM" id="SignalP"/>
    </source>
</evidence>
<comment type="caution">
    <text evidence="3">The sequence shown here is derived from an EMBL/GenBank/DDBJ whole genome shotgun (WGS) entry which is preliminary data.</text>
</comment>
<dbReference type="Gene3D" id="1.25.40.10">
    <property type="entry name" value="Tetratricopeptide repeat domain"/>
    <property type="match status" value="1"/>
</dbReference>
<evidence type="ECO:0000313" key="3">
    <source>
        <dbReference type="EMBL" id="MUG31878.1"/>
    </source>
</evidence>
<accession>A0A844LZQ8</accession>
<keyword evidence="4" id="KW-1185">Reference proteome</keyword>
<dbReference type="RefSeq" id="WP_155586873.1">
    <property type="nucleotide sequence ID" value="NZ_WFKQ01000002.1"/>
</dbReference>
<dbReference type="AlphaFoldDB" id="A0A844LZQ8"/>
<feature type="compositionally biased region" description="Low complexity" evidence="1">
    <location>
        <begin position="27"/>
        <end position="41"/>
    </location>
</feature>
<dbReference type="Proteomes" id="UP000442109">
    <property type="component" value="Unassembled WGS sequence"/>
</dbReference>
<name>A0A844LZQ8_9GAMM</name>
<dbReference type="EMBL" id="WFKQ01000002">
    <property type="protein sequence ID" value="MUG31878.1"/>
    <property type="molecule type" value="Genomic_DNA"/>
</dbReference>
<dbReference type="SUPFAM" id="SSF81901">
    <property type="entry name" value="HCP-like"/>
    <property type="match status" value="1"/>
</dbReference>